<comment type="caution">
    <text evidence="1">The sequence shown here is derived from an EMBL/GenBank/DDBJ whole genome shotgun (WGS) entry which is preliminary data.</text>
</comment>
<proteinExistence type="predicted"/>
<evidence type="ECO:0000313" key="1">
    <source>
        <dbReference type="EMBL" id="KAL3573137.1"/>
    </source>
</evidence>
<reference evidence="1 2" key="1">
    <citation type="journal article" date="2024" name="Plant Biotechnol. J.">
        <title>Genome and CRISPR/Cas9 system of a widespread forest tree (Populus alba) in the world.</title>
        <authorList>
            <person name="Liu Y.J."/>
            <person name="Jiang P.F."/>
            <person name="Han X.M."/>
            <person name="Li X.Y."/>
            <person name="Wang H.M."/>
            <person name="Wang Y.J."/>
            <person name="Wang X.X."/>
            <person name="Zeng Q.Y."/>
        </authorList>
    </citation>
    <scope>NUCLEOTIDE SEQUENCE [LARGE SCALE GENOMIC DNA]</scope>
    <source>
        <strain evidence="2">cv. PAL-ZL1</strain>
    </source>
</reference>
<gene>
    <name evidence="1" type="ORF">D5086_027041</name>
</gene>
<name>A0ACC4B3Y1_POPAL</name>
<accession>A0ACC4B3Y1</accession>
<keyword evidence="2" id="KW-1185">Reference proteome</keyword>
<sequence>MLDLSPNLYVFIPFLPFLHRMFINKSSGYIKPLYMRDMEFIKDKRAGGMSNELYNAIACVIDVIYEGIAVGGDMFPGSTLSDHVPWFNNIPQVKTMVVLGKLVGRDEYSLVEALKQGKVRNRALLACQCLPLLNRVMVWVMSSLFYGSRQPSTLLYPFYGALVALTHYHIRFDMHLEAVVGLAASFRI</sequence>
<protein>
    <submittedName>
        <fullName evidence="1">Uncharacterized protein</fullName>
    </submittedName>
</protein>
<dbReference type="EMBL" id="RCHU02000014">
    <property type="protein sequence ID" value="KAL3573137.1"/>
    <property type="molecule type" value="Genomic_DNA"/>
</dbReference>
<organism evidence="1 2">
    <name type="scientific">Populus alba</name>
    <name type="common">White poplar</name>
    <dbReference type="NCBI Taxonomy" id="43335"/>
    <lineage>
        <taxon>Eukaryota</taxon>
        <taxon>Viridiplantae</taxon>
        <taxon>Streptophyta</taxon>
        <taxon>Embryophyta</taxon>
        <taxon>Tracheophyta</taxon>
        <taxon>Spermatophyta</taxon>
        <taxon>Magnoliopsida</taxon>
        <taxon>eudicotyledons</taxon>
        <taxon>Gunneridae</taxon>
        <taxon>Pentapetalae</taxon>
        <taxon>rosids</taxon>
        <taxon>fabids</taxon>
        <taxon>Malpighiales</taxon>
        <taxon>Salicaceae</taxon>
        <taxon>Saliceae</taxon>
        <taxon>Populus</taxon>
    </lineage>
</organism>
<evidence type="ECO:0000313" key="2">
    <source>
        <dbReference type="Proteomes" id="UP000309997"/>
    </source>
</evidence>
<dbReference type="Proteomes" id="UP000309997">
    <property type="component" value="Unassembled WGS sequence"/>
</dbReference>